<gene>
    <name evidence="10" type="ORF">MNBD_GAMMA08-1954</name>
</gene>
<dbReference type="Pfam" id="PF07264">
    <property type="entry name" value="EI24"/>
    <property type="match status" value="1"/>
</dbReference>
<protein>
    <submittedName>
        <fullName evidence="10">Sulfate transporter, CysZ-type</fullName>
    </submittedName>
</protein>
<evidence type="ECO:0000256" key="6">
    <source>
        <dbReference type="ARBA" id="ARBA00022692"/>
    </source>
</evidence>
<dbReference type="GO" id="GO:0000103">
    <property type="term" value="P:sulfate assimilation"/>
    <property type="evidence" value="ECO:0007669"/>
    <property type="project" value="InterPro"/>
</dbReference>
<evidence type="ECO:0000256" key="2">
    <source>
        <dbReference type="ARBA" id="ARBA00022448"/>
    </source>
</evidence>
<dbReference type="EMBL" id="UOFH01000027">
    <property type="protein sequence ID" value="VAW58688.1"/>
    <property type="molecule type" value="Genomic_DNA"/>
</dbReference>
<feature type="transmembrane region" description="Helical" evidence="9">
    <location>
        <begin position="27"/>
        <end position="47"/>
    </location>
</feature>
<dbReference type="NCBIfam" id="NF003433">
    <property type="entry name" value="PRK04949.1"/>
    <property type="match status" value="1"/>
</dbReference>
<evidence type="ECO:0000256" key="9">
    <source>
        <dbReference type="SAM" id="Phobius"/>
    </source>
</evidence>
<dbReference type="InterPro" id="IPR022985">
    <property type="entry name" value="Sulfate_CysZ"/>
</dbReference>
<evidence type="ECO:0000313" key="10">
    <source>
        <dbReference type="EMBL" id="VAW58688.1"/>
    </source>
</evidence>
<sequence>MITNLFKGFGYIFNGLTLISQPGLRRFVIIPLSINIILFGGATWALLAKFDEWMTRLMPDFPSWLSWLETAISWVLWPLFSIMILLVIFYTFTFIANLIAAPFNSLLAEKVEKKLLGQPIDDGSNLPTFEIIKRSIGSEVSKLFYFLKWWIILFILLFIPVLNFVAPFVWVLFGAWMLSLEYLDYPMANHNKFFKDINKQALAKRSLSLGFGGGVMLFTSIPIINLIAMPAGVAGATALWVKQGDHIS</sequence>
<dbReference type="PANTHER" id="PTHR37468:SF1">
    <property type="entry name" value="SULFATE TRANSPORTER CYSZ"/>
    <property type="match status" value="1"/>
</dbReference>
<dbReference type="InterPro" id="IPR050480">
    <property type="entry name" value="CysZ-like"/>
</dbReference>
<feature type="transmembrane region" description="Helical" evidence="9">
    <location>
        <begin position="74"/>
        <end position="100"/>
    </location>
</feature>
<evidence type="ECO:0000256" key="4">
    <source>
        <dbReference type="ARBA" id="ARBA00022519"/>
    </source>
</evidence>
<keyword evidence="8 9" id="KW-0472">Membrane</keyword>
<dbReference type="GO" id="GO:0009675">
    <property type="term" value="F:high-affinity sulfate:proton symporter activity"/>
    <property type="evidence" value="ECO:0007669"/>
    <property type="project" value="TreeGrafter"/>
</dbReference>
<feature type="transmembrane region" description="Helical" evidence="9">
    <location>
        <begin position="206"/>
        <end position="228"/>
    </location>
</feature>
<dbReference type="AlphaFoldDB" id="A0A3B0WRN7"/>
<organism evidence="10">
    <name type="scientific">hydrothermal vent metagenome</name>
    <dbReference type="NCBI Taxonomy" id="652676"/>
    <lineage>
        <taxon>unclassified sequences</taxon>
        <taxon>metagenomes</taxon>
        <taxon>ecological metagenomes</taxon>
    </lineage>
</organism>
<evidence type="ECO:0000256" key="8">
    <source>
        <dbReference type="ARBA" id="ARBA00023136"/>
    </source>
</evidence>
<keyword evidence="4" id="KW-0997">Cell inner membrane</keyword>
<dbReference type="InterPro" id="IPR059112">
    <property type="entry name" value="CysZ/EI24"/>
</dbReference>
<evidence type="ECO:0000256" key="3">
    <source>
        <dbReference type="ARBA" id="ARBA00022475"/>
    </source>
</evidence>
<keyword evidence="6 9" id="KW-0812">Transmembrane</keyword>
<accession>A0A3B0WRN7</accession>
<keyword evidence="2" id="KW-0813">Transport</keyword>
<evidence type="ECO:0000256" key="5">
    <source>
        <dbReference type="ARBA" id="ARBA00022605"/>
    </source>
</evidence>
<proteinExistence type="inferred from homology"/>
<reference evidence="10" key="1">
    <citation type="submission" date="2018-06" db="EMBL/GenBank/DDBJ databases">
        <authorList>
            <person name="Zhirakovskaya E."/>
        </authorList>
    </citation>
    <scope>NUCLEOTIDE SEQUENCE</scope>
</reference>
<dbReference type="GO" id="GO:0019344">
    <property type="term" value="P:cysteine biosynthetic process"/>
    <property type="evidence" value="ECO:0007669"/>
    <property type="project" value="TreeGrafter"/>
</dbReference>
<feature type="transmembrane region" description="Helical" evidence="9">
    <location>
        <begin position="143"/>
        <end position="162"/>
    </location>
</feature>
<dbReference type="HAMAP" id="MF_00468">
    <property type="entry name" value="CysZ"/>
    <property type="match status" value="1"/>
</dbReference>
<dbReference type="GO" id="GO:0005886">
    <property type="term" value="C:plasma membrane"/>
    <property type="evidence" value="ECO:0007669"/>
    <property type="project" value="InterPro"/>
</dbReference>
<evidence type="ECO:0000256" key="7">
    <source>
        <dbReference type="ARBA" id="ARBA00022989"/>
    </source>
</evidence>
<comment type="subcellular location">
    <subcellularLocation>
        <location evidence="1">Membrane</location>
        <topology evidence="1">Multi-pass membrane protein</topology>
    </subcellularLocation>
</comment>
<keyword evidence="7 9" id="KW-1133">Transmembrane helix</keyword>
<dbReference type="PANTHER" id="PTHR37468">
    <property type="entry name" value="SULFATE TRANSPORTER CYSZ"/>
    <property type="match status" value="1"/>
</dbReference>
<keyword evidence="3" id="KW-1003">Cell membrane</keyword>
<name>A0A3B0WRN7_9ZZZZ</name>
<keyword evidence="5" id="KW-0028">Amino-acid biosynthesis</keyword>
<evidence type="ECO:0000256" key="1">
    <source>
        <dbReference type="ARBA" id="ARBA00004141"/>
    </source>
</evidence>